<evidence type="ECO:0000313" key="2">
    <source>
        <dbReference type="Proteomes" id="UP000267900"/>
    </source>
</evidence>
<dbReference type="RefSeq" id="WP_126915122.1">
    <property type="nucleotide sequence ID" value="NZ_CP034587.1"/>
</dbReference>
<evidence type="ECO:0000313" key="1">
    <source>
        <dbReference type="EMBL" id="AZQ72603.1"/>
    </source>
</evidence>
<protein>
    <submittedName>
        <fullName evidence="1">Uncharacterized protein</fullName>
    </submittedName>
</protein>
<organism evidence="1 2">
    <name type="scientific">Streptomyces luteoverticillatus</name>
    <name type="common">Streptoverticillium luteoverticillatus</name>
    <dbReference type="NCBI Taxonomy" id="66425"/>
    <lineage>
        <taxon>Bacteria</taxon>
        <taxon>Bacillati</taxon>
        <taxon>Actinomycetota</taxon>
        <taxon>Actinomycetes</taxon>
        <taxon>Kitasatosporales</taxon>
        <taxon>Streptomycetaceae</taxon>
        <taxon>Streptomyces</taxon>
    </lineage>
</organism>
<dbReference type="OrthoDB" id="4216550at2"/>
<accession>A0A3Q9G0C9</accession>
<gene>
    <name evidence="1" type="ORF">EKH77_16495</name>
</gene>
<keyword evidence="2" id="KW-1185">Reference proteome</keyword>
<dbReference type="Proteomes" id="UP000267900">
    <property type="component" value="Chromosome"/>
</dbReference>
<name>A0A3Q9G0C9_STRLT</name>
<sequence length="171" mass="17963">MSGTFASPPGHALDVTPGLLCSVVVSTWVEGTAAGPVAFLLIGHPPARRQGETAEGIERQMLGLSAALDLTGLSEPMRHVGSRVMLLGTSGALLSITGVPYSLRLPPVGAEWSRMVSEGAPVCILLGLDPIPPYSDEKATQEHLRLWLSHDRIRMGATAAVDRREPAGLAP</sequence>
<dbReference type="AlphaFoldDB" id="A0A3Q9G0C9"/>
<reference evidence="1 2" key="1">
    <citation type="submission" date="2018-12" db="EMBL/GenBank/DDBJ databases">
        <title>The whole draft genome of Streptomyce luteoverticillatus CGMCC 15060.</title>
        <authorList>
            <person name="Feng Z."/>
            <person name="Chen G."/>
            <person name="Zhang J."/>
            <person name="Zhu H."/>
            <person name="Yu X."/>
            <person name="Zhang W."/>
            <person name="Zhang X."/>
        </authorList>
    </citation>
    <scope>NUCLEOTIDE SEQUENCE [LARGE SCALE GENOMIC DNA]</scope>
    <source>
        <strain evidence="1 2">CGMCC 15060</strain>
    </source>
</reference>
<dbReference type="EMBL" id="CP034587">
    <property type="protein sequence ID" value="AZQ72603.1"/>
    <property type="molecule type" value="Genomic_DNA"/>
</dbReference>
<proteinExistence type="predicted"/>